<evidence type="ECO:0000256" key="1">
    <source>
        <dbReference type="ARBA" id="ARBA00022723"/>
    </source>
</evidence>
<dbReference type="Gene3D" id="3.40.225.10">
    <property type="entry name" value="Class II aldolase/adducin N-terminal domain"/>
    <property type="match status" value="1"/>
</dbReference>
<dbReference type="AlphaFoldDB" id="A0A410Q9S3"/>
<dbReference type="InterPro" id="IPR036409">
    <property type="entry name" value="Aldolase_II/adducin_N_sf"/>
</dbReference>
<dbReference type="GO" id="GO:0005829">
    <property type="term" value="C:cytosol"/>
    <property type="evidence" value="ECO:0007669"/>
    <property type="project" value="TreeGrafter"/>
</dbReference>
<feature type="domain" description="Class II aldolase/adducin N-terminal" evidence="3">
    <location>
        <begin position="19"/>
        <end position="196"/>
    </location>
</feature>
<dbReference type="GO" id="GO:0019323">
    <property type="term" value="P:pentose catabolic process"/>
    <property type="evidence" value="ECO:0007669"/>
    <property type="project" value="TreeGrafter"/>
</dbReference>
<dbReference type="RefSeq" id="WP_128751977.1">
    <property type="nucleotide sequence ID" value="NZ_CP035282.1"/>
</dbReference>
<evidence type="ECO:0000259" key="3">
    <source>
        <dbReference type="SMART" id="SM01007"/>
    </source>
</evidence>
<dbReference type="PANTHER" id="PTHR22789">
    <property type="entry name" value="FUCULOSE PHOSPHATE ALDOLASE"/>
    <property type="match status" value="1"/>
</dbReference>
<keyword evidence="5" id="KW-1185">Reference proteome</keyword>
<reference evidence="5" key="1">
    <citation type="submission" date="2019-01" db="EMBL/GenBank/DDBJ databases">
        <title>Draft genomes of a novel of Sporanaerobacter strains.</title>
        <authorList>
            <person name="Ma S."/>
        </authorList>
    </citation>
    <scope>NUCLEOTIDE SEQUENCE [LARGE SCALE GENOMIC DNA]</scope>
    <source>
        <strain evidence="5">NJN-17</strain>
    </source>
</reference>
<dbReference type="InterPro" id="IPR050197">
    <property type="entry name" value="Aldolase_class_II_sugar_metab"/>
</dbReference>
<dbReference type="Proteomes" id="UP000287969">
    <property type="component" value="Chromosome"/>
</dbReference>
<dbReference type="SUPFAM" id="SSF53639">
    <property type="entry name" value="AraD/HMP-PK domain-like"/>
    <property type="match status" value="1"/>
</dbReference>
<accession>A0A410Q9S3</accession>
<dbReference type="OrthoDB" id="9786287at2"/>
<dbReference type="GO" id="GO:0016832">
    <property type="term" value="F:aldehyde-lyase activity"/>
    <property type="evidence" value="ECO:0007669"/>
    <property type="project" value="TreeGrafter"/>
</dbReference>
<dbReference type="Pfam" id="PF00596">
    <property type="entry name" value="Aldolase_II"/>
    <property type="match status" value="1"/>
</dbReference>
<protein>
    <recommendedName>
        <fullName evidence="3">Class II aldolase/adducin N-terminal domain-containing protein</fullName>
    </recommendedName>
</protein>
<dbReference type="EMBL" id="CP035282">
    <property type="protein sequence ID" value="QAT60719.1"/>
    <property type="molecule type" value="Genomic_DNA"/>
</dbReference>
<organism evidence="4 5">
    <name type="scientific">Acidilutibacter cellobiosedens</name>
    <dbReference type="NCBI Taxonomy" id="2507161"/>
    <lineage>
        <taxon>Bacteria</taxon>
        <taxon>Bacillati</taxon>
        <taxon>Bacillota</taxon>
        <taxon>Tissierellia</taxon>
        <taxon>Tissierellales</taxon>
        <taxon>Acidilutibacteraceae</taxon>
        <taxon>Acidilutibacter</taxon>
    </lineage>
</organism>
<proteinExistence type="predicted"/>
<dbReference type="SMART" id="SM01007">
    <property type="entry name" value="Aldolase_II"/>
    <property type="match status" value="1"/>
</dbReference>
<dbReference type="KEGG" id="spoa:EQM13_03565"/>
<evidence type="ECO:0000313" key="4">
    <source>
        <dbReference type="EMBL" id="QAT60719.1"/>
    </source>
</evidence>
<dbReference type="InterPro" id="IPR001303">
    <property type="entry name" value="Aldolase_II/adducin_N"/>
</dbReference>
<sequence length="226" mass="24369">MSDIKKSIELGKRISELKEKVLETSLKMSRSGLSPATWGNVSAKDSESGLIVITPSGIPYEKIHPKDLCVVDLEGNIVDSKWKPSTELPTHLIFYRNKSWINGVVHTHSIYATAFAALQKEIPVVVATLASGVGGSVPCAPYTKSGTEEFAKVALDAMGDKTAVLLGNHGVVSIGSTLDDAYTVAELVENAAKIYHIALTAGKPNILSDEEAKKIREKYLTKYGQK</sequence>
<evidence type="ECO:0000256" key="2">
    <source>
        <dbReference type="ARBA" id="ARBA00023239"/>
    </source>
</evidence>
<evidence type="ECO:0000313" key="5">
    <source>
        <dbReference type="Proteomes" id="UP000287969"/>
    </source>
</evidence>
<gene>
    <name evidence="4" type="ORF">EQM13_03565</name>
</gene>
<name>A0A410Q9S3_9FIRM</name>
<dbReference type="PANTHER" id="PTHR22789:SF0">
    <property type="entry name" value="3-OXO-TETRONATE 4-PHOSPHATE DECARBOXYLASE-RELATED"/>
    <property type="match status" value="1"/>
</dbReference>
<dbReference type="GO" id="GO:0046872">
    <property type="term" value="F:metal ion binding"/>
    <property type="evidence" value="ECO:0007669"/>
    <property type="project" value="UniProtKB-KW"/>
</dbReference>
<keyword evidence="2" id="KW-0456">Lyase</keyword>
<keyword evidence="1" id="KW-0479">Metal-binding</keyword>